<evidence type="ECO:0000313" key="3">
    <source>
        <dbReference type="Proteomes" id="UP000467700"/>
    </source>
</evidence>
<feature type="region of interest" description="Disordered" evidence="1">
    <location>
        <begin position="163"/>
        <end position="236"/>
    </location>
</feature>
<dbReference type="AlphaFoldDB" id="A0A8S0X9E1"/>
<gene>
    <name evidence="2" type="ORF">AAE3_LOCUS13250</name>
</gene>
<name>A0A8S0X9E1_CYCAE</name>
<feature type="compositionally biased region" description="Low complexity" evidence="1">
    <location>
        <begin position="115"/>
        <end position="131"/>
    </location>
</feature>
<evidence type="ECO:0000256" key="1">
    <source>
        <dbReference type="SAM" id="MobiDB-lite"/>
    </source>
</evidence>
<protein>
    <submittedName>
        <fullName evidence="2">Uncharacterized protein</fullName>
    </submittedName>
</protein>
<feature type="compositionally biased region" description="Gly residues" evidence="1">
    <location>
        <begin position="57"/>
        <end position="89"/>
    </location>
</feature>
<feature type="compositionally biased region" description="Pro residues" evidence="1">
    <location>
        <begin position="36"/>
        <end position="45"/>
    </location>
</feature>
<dbReference type="EMBL" id="CACVBS010000101">
    <property type="protein sequence ID" value="CAA7271163.1"/>
    <property type="molecule type" value="Genomic_DNA"/>
</dbReference>
<feature type="compositionally biased region" description="Polar residues" evidence="1">
    <location>
        <begin position="502"/>
        <end position="516"/>
    </location>
</feature>
<sequence>MDDMDDPRIAAMLLKNSAANGSGNGNGNGNPFAHNLPPPPNPPPMHGRYEHPSYYNNGGGGNGNGQQGPGFGGNGGSGQGGGNGQGGNGMFTPPATSHGLPNANGNGSMNGVSTASNASSAGSPVGGVSVNSGGGGSPPASGPGGPLTLNTTSLNILAAHTGASSHMSAGGGSAHGSPGRRERSGSGSGSVGSVGGGSVGGGGSPAYELHHGHGPHGHGGHGGMHGGHGEYASVPRRSGGMGEGYMIMNGLNGMNGMGGMGGMGMAGGMGMGNMNGGMGGMNGMGMGGMMGAHGHHHVGLGGNGGHHGQGQEHRLLLSVSVNGQTFFQIRIVAVVIVSRFFKLQVVDQPPRLSPVSFFVFVVVFKPSPAQPSSTLCPSSLHFSSLTSPIVSSRLQVPVLYHPYLKLKLKLKNPHRHHAPSVSSAECRPHSTPPPTSVAEVVVYRVPSTVAYHCSYLLPTNLRMLSVVVIALSLAYRWDLLPRLRLRIAVVARVHRHSSSHAFLTSTPPHTDTTPRSHFTPFTPYRTTPIRQPPTFSLPPHLLPPSLAHPIPIYDTPRRARRLPTDPRPKTTAVSYHLSSSSSDLVHLFGHTRTLGRSHSFTIPSPASPT</sequence>
<evidence type="ECO:0000313" key="2">
    <source>
        <dbReference type="EMBL" id="CAA7271163.1"/>
    </source>
</evidence>
<organism evidence="2 3">
    <name type="scientific">Cyclocybe aegerita</name>
    <name type="common">Black poplar mushroom</name>
    <name type="synonym">Agrocybe aegerita</name>
    <dbReference type="NCBI Taxonomy" id="1973307"/>
    <lineage>
        <taxon>Eukaryota</taxon>
        <taxon>Fungi</taxon>
        <taxon>Dikarya</taxon>
        <taxon>Basidiomycota</taxon>
        <taxon>Agaricomycotina</taxon>
        <taxon>Agaricomycetes</taxon>
        <taxon>Agaricomycetidae</taxon>
        <taxon>Agaricales</taxon>
        <taxon>Agaricineae</taxon>
        <taxon>Bolbitiaceae</taxon>
        <taxon>Cyclocybe</taxon>
    </lineage>
</organism>
<dbReference type="Proteomes" id="UP000467700">
    <property type="component" value="Unassembled WGS sequence"/>
</dbReference>
<keyword evidence="3" id="KW-1185">Reference proteome</keyword>
<accession>A0A8S0X9E1</accession>
<proteinExistence type="predicted"/>
<reference evidence="2 3" key="1">
    <citation type="submission" date="2020-01" db="EMBL/GenBank/DDBJ databases">
        <authorList>
            <person name="Gupta K D."/>
        </authorList>
    </citation>
    <scope>NUCLEOTIDE SEQUENCE [LARGE SCALE GENOMIC DNA]</scope>
</reference>
<feature type="compositionally biased region" description="Gly residues" evidence="1">
    <location>
        <begin position="132"/>
        <end position="145"/>
    </location>
</feature>
<feature type="region of interest" description="Disordered" evidence="1">
    <location>
        <begin position="1"/>
        <end position="149"/>
    </location>
</feature>
<feature type="region of interest" description="Disordered" evidence="1">
    <location>
        <begin position="502"/>
        <end position="523"/>
    </location>
</feature>
<feature type="compositionally biased region" description="Gly residues" evidence="1">
    <location>
        <begin position="186"/>
        <end position="204"/>
    </location>
</feature>
<comment type="caution">
    <text evidence="2">The sequence shown here is derived from an EMBL/GenBank/DDBJ whole genome shotgun (WGS) entry which is preliminary data.</text>
</comment>
<feature type="compositionally biased region" description="Polar residues" evidence="1">
    <location>
        <begin position="103"/>
        <end position="114"/>
    </location>
</feature>